<protein>
    <submittedName>
        <fullName evidence="3">Uncharacterized protein</fullName>
    </submittedName>
</protein>
<reference evidence="3" key="1">
    <citation type="submission" date="2015-01" db="EMBL/GenBank/DDBJ databases">
        <authorList>
            <person name="Durling Mikael"/>
        </authorList>
    </citation>
    <scope>NUCLEOTIDE SEQUENCE</scope>
</reference>
<dbReference type="AlphaFoldDB" id="A0A0B7KCX7"/>
<proteinExistence type="inferred from homology"/>
<evidence type="ECO:0000256" key="2">
    <source>
        <dbReference type="ARBA" id="ARBA00023002"/>
    </source>
</evidence>
<dbReference type="PANTHER" id="PTHR43669:SF4">
    <property type="entry name" value="SHORT-CHAIN DEHYDROGENASE"/>
    <property type="match status" value="1"/>
</dbReference>
<gene>
    <name evidence="3" type="ORF">BN869_000011466_1</name>
</gene>
<dbReference type="GO" id="GO:0016491">
    <property type="term" value="F:oxidoreductase activity"/>
    <property type="evidence" value="ECO:0007669"/>
    <property type="project" value="UniProtKB-KW"/>
</dbReference>
<dbReference type="PANTHER" id="PTHR43669">
    <property type="entry name" value="5-KETO-D-GLUCONATE 5-REDUCTASE"/>
    <property type="match status" value="1"/>
</dbReference>
<sequence length="231" mass="24511">MAANSVVLILGAGPRVGTSVATAFASASYKVAIASRSGTGGKTPEGFLSLKVDLAEPESIPGLFDAVEREFNTAPNVVVYNGAALTPPPKEDSLLSVPHEALASDLNTNTVSPYVAAQEAIKGWETLPKEVNKTFIYTGNKSNVSLMPMPITMTLGVGKSASAYWIGLADTMYSTKGYRFFYADQRNEDGSPAGFGLDGPAHGDFYTQLTKDGNVPWHATFVKGKGYVEFK</sequence>
<comment type="similarity">
    <text evidence="1">Belongs to the short-chain dehydrogenases/reductases (SDR) family.</text>
</comment>
<dbReference type="SUPFAM" id="SSF51735">
    <property type="entry name" value="NAD(P)-binding Rossmann-fold domains"/>
    <property type="match status" value="1"/>
</dbReference>
<dbReference type="EMBL" id="CDPU01000052">
    <property type="protein sequence ID" value="CEO55408.1"/>
    <property type="molecule type" value="Genomic_DNA"/>
</dbReference>
<dbReference type="InterPro" id="IPR036291">
    <property type="entry name" value="NAD(P)-bd_dom_sf"/>
</dbReference>
<organism evidence="3">
    <name type="scientific">Bionectria ochroleuca</name>
    <name type="common">Gliocladium roseum</name>
    <dbReference type="NCBI Taxonomy" id="29856"/>
    <lineage>
        <taxon>Eukaryota</taxon>
        <taxon>Fungi</taxon>
        <taxon>Dikarya</taxon>
        <taxon>Ascomycota</taxon>
        <taxon>Pezizomycotina</taxon>
        <taxon>Sordariomycetes</taxon>
        <taxon>Hypocreomycetidae</taxon>
        <taxon>Hypocreales</taxon>
        <taxon>Bionectriaceae</taxon>
        <taxon>Clonostachys</taxon>
    </lineage>
</organism>
<evidence type="ECO:0000256" key="1">
    <source>
        <dbReference type="ARBA" id="ARBA00006484"/>
    </source>
</evidence>
<keyword evidence="2" id="KW-0560">Oxidoreductase</keyword>
<name>A0A0B7KCX7_BIOOC</name>
<dbReference type="Gene3D" id="3.40.50.720">
    <property type="entry name" value="NAD(P)-binding Rossmann-like Domain"/>
    <property type="match status" value="1"/>
</dbReference>
<evidence type="ECO:0000313" key="3">
    <source>
        <dbReference type="EMBL" id="CEO55408.1"/>
    </source>
</evidence>
<accession>A0A0B7KCX7</accession>